<name>A0A9X0TPB7_9STAP</name>
<dbReference type="SUPFAM" id="SSF53623">
    <property type="entry name" value="MurD-like peptide ligases, catalytic domain"/>
    <property type="match status" value="1"/>
</dbReference>
<reference evidence="5 6" key="1">
    <citation type="journal article" date="2020" name="Access Microbiol">
        <title>Isolation and genome sequencing of Staphylococcus schleiferi subspecies coagulans from Antarctic seals.</title>
        <authorList>
            <person name="Foster G."/>
            <person name="Robb A."/>
            <person name="Paterson G.K."/>
        </authorList>
    </citation>
    <scope>NUCLEOTIDE SEQUENCE [LARGE SCALE GENOMIC DNA]</scope>
    <source>
        <strain evidence="5 6">M615/02/4</strain>
    </source>
</reference>
<dbReference type="Gene3D" id="3.90.190.20">
    <property type="entry name" value="Mur ligase, C-terminal domain"/>
    <property type="match status" value="1"/>
</dbReference>
<dbReference type="PANTHER" id="PTHR43024">
    <property type="entry name" value="UDP-N-ACETYLMURAMOYL-TRIPEPTIDE--D-ALANYL-D-ALANINE LIGASE"/>
    <property type="match status" value="1"/>
</dbReference>
<dbReference type="GO" id="GO:0016881">
    <property type="term" value="F:acid-amino acid ligase activity"/>
    <property type="evidence" value="ECO:0007669"/>
    <property type="project" value="InterPro"/>
</dbReference>
<protein>
    <recommendedName>
        <fullName evidence="4">Mur ligase central domain-containing protein</fullName>
    </recommendedName>
</protein>
<keyword evidence="3" id="KW-0067">ATP-binding</keyword>
<dbReference type="Proteomes" id="UP000524893">
    <property type="component" value="Unassembled WGS sequence"/>
</dbReference>
<dbReference type="RefSeq" id="WP_182281140.1">
    <property type="nucleotide sequence ID" value="NZ_JABTCN010000042.1"/>
</dbReference>
<dbReference type="InterPro" id="IPR051046">
    <property type="entry name" value="MurCDEF_CellWall_CoF430Synth"/>
</dbReference>
<dbReference type="Gene3D" id="3.40.1190.10">
    <property type="entry name" value="Mur-like, catalytic domain"/>
    <property type="match status" value="1"/>
</dbReference>
<evidence type="ECO:0000256" key="3">
    <source>
        <dbReference type="ARBA" id="ARBA00022840"/>
    </source>
</evidence>
<comment type="caution">
    <text evidence="5">The sequence shown here is derived from an EMBL/GenBank/DDBJ whole genome shotgun (WGS) entry which is preliminary data.</text>
</comment>
<evidence type="ECO:0000256" key="1">
    <source>
        <dbReference type="ARBA" id="ARBA00022598"/>
    </source>
</evidence>
<dbReference type="InterPro" id="IPR036565">
    <property type="entry name" value="Mur-like_cat_sf"/>
</dbReference>
<evidence type="ECO:0000313" key="6">
    <source>
        <dbReference type="Proteomes" id="UP000524893"/>
    </source>
</evidence>
<sequence length="672" mass="77239">MYTIKDINKIINGKIFDLKENKKITDFEYQMNYVRQSNTAFFSISKETWKKWLGKEPQISSGYEQIKQITHFPEVIITETYYHDLNLVIPQIVVQDTIQAMQLLGKYFRDHFSNPIIAITGSMGKSSTRLMIGEALNNHTILQNRGNANTRIPTLLNLCKLASNPDFAVFEMSLNALNNKGNLSLLVKPDISIVTGIGEAHLATIKNTEEIARFKARIFAGQNEGGKAIINADTQHANLLERLASYHVGHVITYSVNKEEDIVIEENKGFTNFNFKHGQEAISFKINTISRGMISNVLATLNLLKLLDVNIKQSVSRLSRFQPFKKVLEIKDINTPHLNTTLLDDTHNASLPAMINAIEAFNHQCRFYTGNKIIVLGKISDLGIESENIHLLLVDILQNSQADYILCIDNEMRKVVNHVKGKKITWYNDPEQLLYDLQYMINEDGLTLLKSSVTGTELPRIATRLFYKLQNNRHDLRGGQFYNHIPFSKSFFYLNENNRNIVVNSTSISIEGLTPLIYYIYSQKREIKKDNVVLNRWPTNDATYFEGKKISYPALIESMLNKPHPSLVYQLAKELFNNEKERREYIIEFIKSHRLSYSSSVNVTGRYREKERQSFSIQDLEKLYKAYDKLLFKNTNHVIFGDKYLHGIIKTKQGVLLFSMFSSLESLISEML</sequence>
<dbReference type="Pfam" id="PF08245">
    <property type="entry name" value="Mur_ligase_M"/>
    <property type="match status" value="1"/>
</dbReference>
<keyword evidence="2" id="KW-0547">Nucleotide-binding</keyword>
<feature type="domain" description="Mur ligase central" evidence="4">
    <location>
        <begin position="119"/>
        <end position="302"/>
    </location>
</feature>
<keyword evidence="1" id="KW-0436">Ligase</keyword>
<dbReference type="EMBL" id="JABTCN010000042">
    <property type="protein sequence ID" value="MBA8777291.1"/>
    <property type="molecule type" value="Genomic_DNA"/>
</dbReference>
<dbReference type="InterPro" id="IPR036615">
    <property type="entry name" value="Mur_ligase_C_dom_sf"/>
</dbReference>
<accession>A0A9X0TPB7</accession>
<dbReference type="AlphaFoldDB" id="A0A9X0TPB7"/>
<dbReference type="InterPro" id="IPR013221">
    <property type="entry name" value="Mur_ligase_cen"/>
</dbReference>
<dbReference type="SUPFAM" id="SSF53244">
    <property type="entry name" value="MurD-like peptide ligases, peptide-binding domain"/>
    <property type="match status" value="1"/>
</dbReference>
<evidence type="ECO:0000259" key="4">
    <source>
        <dbReference type="Pfam" id="PF08245"/>
    </source>
</evidence>
<evidence type="ECO:0000313" key="5">
    <source>
        <dbReference type="EMBL" id="MBA8777291.1"/>
    </source>
</evidence>
<gene>
    <name evidence="5" type="ORF">HR081_10445</name>
</gene>
<dbReference type="GO" id="GO:0005524">
    <property type="term" value="F:ATP binding"/>
    <property type="evidence" value="ECO:0007669"/>
    <property type="project" value="UniProtKB-KW"/>
</dbReference>
<dbReference type="PANTHER" id="PTHR43024:SF1">
    <property type="entry name" value="UDP-N-ACETYLMURAMOYL-TRIPEPTIDE--D-ALANYL-D-ALANINE LIGASE"/>
    <property type="match status" value="1"/>
</dbReference>
<organism evidence="5 6">
    <name type="scientific">Staphylococcus coagulans</name>
    <dbReference type="NCBI Taxonomy" id="74706"/>
    <lineage>
        <taxon>Bacteria</taxon>
        <taxon>Bacillati</taxon>
        <taxon>Bacillota</taxon>
        <taxon>Bacilli</taxon>
        <taxon>Bacillales</taxon>
        <taxon>Staphylococcaceae</taxon>
        <taxon>Staphylococcus</taxon>
    </lineage>
</organism>
<evidence type="ECO:0000256" key="2">
    <source>
        <dbReference type="ARBA" id="ARBA00022741"/>
    </source>
</evidence>
<proteinExistence type="predicted"/>